<keyword evidence="2 6" id="KW-0813">Transport</keyword>
<keyword evidence="8" id="KW-1185">Reference proteome</keyword>
<dbReference type="GO" id="GO:0005381">
    <property type="term" value="F:iron ion transmembrane transporter activity"/>
    <property type="evidence" value="ECO:0007669"/>
    <property type="project" value="UniProtKB-UniRule"/>
</dbReference>
<comment type="subcellular location">
    <subcellularLocation>
        <location evidence="1 6">Membrane</location>
        <topology evidence="1 6">Multi-pass membrane protein</topology>
    </subcellularLocation>
</comment>
<dbReference type="PANTHER" id="PTHR11660:SF53">
    <property type="entry name" value="SOLUTE CARRIER FAMILY 40 MEMBER 3, CHLOROPLASTIC"/>
    <property type="match status" value="1"/>
</dbReference>
<comment type="function">
    <text evidence="6">May be involved in iron transport and iron homeostasis.</text>
</comment>
<evidence type="ECO:0000256" key="5">
    <source>
        <dbReference type="ARBA" id="ARBA00023136"/>
    </source>
</evidence>
<dbReference type="GO" id="GO:0016020">
    <property type="term" value="C:membrane"/>
    <property type="evidence" value="ECO:0007669"/>
    <property type="project" value="UniProtKB-SubCell"/>
</dbReference>
<dbReference type="PANTHER" id="PTHR11660">
    <property type="entry name" value="SOLUTE CARRIER FAMILY 40 MEMBER"/>
    <property type="match status" value="1"/>
</dbReference>
<dbReference type="AlphaFoldDB" id="A0A7J7D0V9"/>
<feature type="transmembrane region" description="Helical" evidence="6">
    <location>
        <begin position="99"/>
        <end position="123"/>
    </location>
</feature>
<evidence type="ECO:0000256" key="3">
    <source>
        <dbReference type="ARBA" id="ARBA00022692"/>
    </source>
</evidence>
<evidence type="ECO:0000256" key="2">
    <source>
        <dbReference type="ARBA" id="ARBA00022448"/>
    </source>
</evidence>
<evidence type="ECO:0000313" key="7">
    <source>
        <dbReference type="EMBL" id="KAF5739908.1"/>
    </source>
</evidence>
<gene>
    <name evidence="7" type="ORF">HS088_TW12G01120</name>
</gene>
<feature type="transmembrane region" description="Helical" evidence="6">
    <location>
        <begin position="28"/>
        <end position="49"/>
    </location>
</feature>
<proteinExistence type="inferred from homology"/>
<feature type="transmembrane region" description="Helical" evidence="6">
    <location>
        <begin position="214"/>
        <end position="237"/>
    </location>
</feature>
<name>A0A7J7D0V9_TRIWF</name>
<dbReference type="Pfam" id="PF06963">
    <property type="entry name" value="FPN1"/>
    <property type="match status" value="1"/>
</dbReference>
<keyword evidence="6" id="KW-0406">Ion transport</keyword>
<reference evidence="7 8" key="1">
    <citation type="journal article" date="2020" name="Nat. Commun.">
        <title>Genome of Tripterygium wilfordii and identification of cytochrome P450 involved in triptolide biosynthesis.</title>
        <authorList>
            <person name="Tu L."/>
            <person name="Su P."/>
            <person name="Zhang Z."/>
            <person name="Gao L."/>
            <person name="Wang J."/>
            <person name="Hu T."/>
            <person name="Zhou J."/>
            <person name="Zhang Y."/>
            <person name="Zhao Y."/>
            <person name="Liu Y."/>
            <person name="Song Y."/>
            <person name="Tong Y."/>
            <person name="Lu Y."/>
            <person name="Yang J."/>
            <person name="Xu C."/>
            <person name="Jia M."/>
            <person name="Peters R.J."/>
            <person name="Huang L."/>
            <person name="Gao W."/>
        </authorList>
    </citation>
    <scope>NUCLEOTIDE SEQUENCE [LARGE SCALE GENOMIC DNA]</scope>
    <source>
        <strain evidence="8">cv. XIE 37</strain>
        <tissue evidence="7">Leaf</tissue>
    </source>
</reference>
<evidence type="ECO:0000256" key="6">
    <source>
        <dbReference type="RuleBase" id="RU365065"/>
    </source>
</evidence>
<protein>
    <recommendedName>
        <fullName evidence="6">Solute carrier family 40 member</fullName>
    </recommendedName>
</protein>
<keyword evidence="4 6" id="KW-1133">Transmembrane helix</keyword>
<comment type="similarity">
    <text evidence="6">Belongs to the ferroportin (FP) (TC 2.A.100) family. SLC40A subfamily.</text>
</comment>
<dbReference type="Proteomes" id="UP000593562">
    <property type="component" value="Unassembled WGS sequence"/>
</dbReference>
<accession>A0A7J7D0V9</accession>
<evidence type="ECO:0000256" key="1">
    <source>
        <dbReference type="ARBA" id="ARBA00004141"/>
    </source>
</evidence>
<dbReference type="InParanoid" id="A0A7J7D0V9"/>
<evidence type="ECO:0000256" key="4">
    <source>
        <dbReference type="ARBA" id="ARBA00022989"/>
    </source>
</evidence>
<keyword evidence="5 6" id="KW-0472">Membrane</keyword>
<dbReference type="InterPro" id="IPR009716">
    <property type="entry name" value="Ferroportin-1"/>
</dbReference>
<organism evidence="7 8">
    <name type="scientific">Tripterygium wilfordii</name>
    <name type="common">Thunder God vine</name>
    <dbReference type="NCBI Taxonomy" id="458696"/>
    <lineage>
        <taxon>Eukaryota</taxon>
        <taxon>Viridiplantae</taxon>
        <taxon>Streptophyta</taxon>
        <taxon>Embryophyta</taxon>
        <taxon>Tracheophyta</taxon>
        <taxon>Spermatophyta</taxon>
        <taxon>Magnoliopsida</taxon>
        <taxon>eudicotyledons</taxon>
        <taxon>Gunneridae</taxon>
        <taxon>Pentapetalae</taxon>
        <taxon>rosids</taxon>
        <taxon>fabids</taxon>
        <taxon>Celastrales</taxon>
        <taxon>Celastraceae</taxon>
        <taxon>Tripterygium</taxon>
    </lineage>
</organism>
<dbReference type="EMBL" id="JAAARO010000012">
    <property type="protein sequence ID" value="KAF5739908.1"/>
    <property type="molecule type" value="Genomic_DNA"/>
</dbReference>
<comment type="caution">
    <text evidence="6">Lacks conserved residue(s) required for the propagation of feature annotation.</text>
</comment>
<keyword evidence="3 6" id="KW-0812">Transmembrane</keyword>
<comment type="caution">
    <text evidence="7">The sequence shown here is derived from an EMBL/GenBank/DDBJ whole genome shotgun (WGS) entry which is preliminary data.</text>
</comment>
<evidence type="ECO:0000313" key="8">
    <source>
        <dbReference type="Proteomes" id="UP000593562"/>
    </source>
</evidence>
<sequence>MRGQDFDKGCLVELWSLKILTKAASSSLFGRYYTCFIACYASCLAGNLAEQLWDFAWPSAIALLHPSLLPVAVMGFFSKTSIIVGGPVVGKLMDNYPRVPAYVSLNVVLAAAQLLSATLIIHAHRFPPPSASSTLLHPWFSALVLTGAVERLSGVALGVAMERDWVVLLAGINRAIAPTQANAILNRTDLLCEITGASLFGLLSKYDPVTGLKFAAGLMIWSLPVYGECFAALFLTLKAVSQIGLTWLTNNLSTGVVDQWKDIWMILTA</sequence>